<evidence type="ECO:0000313" key="4">
    <source>
        <dbReference type="EMBL" id="KAF0757772.1"/>
    </source>
</evidence>
<dbReference type="EMBL" id="VJMI01009844">
    <property type="protein sequence ID" value="KAF0757772.1"/>
    <property type="molecule type" value="Genomic_DNA"/>
</dbReference>
<dbReference type="Proteomes" id="UP000469452">
    <property type="component" value="Unassembled WGS sequence"/>
</dbReference>
<name>A0A6A5ABB2_APHAT</name>
<dbReference type="GO" id="GO:0033235">
    <property type="term" value="P:positive regulation of protein sumoylation"/>
    <property type="evidence" value="ECO:0007669"/>
    <property type="project" value="InterPro"/>
</dbReference>
<organism evidence="4 5">
    <name type="scientific">Aphanomyces astaci</name>
    <name type="common">Crayfish plague agent</name>
    <dbReference type="NCBI Taxonomy" id="112090"/>
    <lineage>
        <taxon>Eukaryota</taxon>
        <taxon>Sar</taxon>
        <taxon>Stramenopiles</taxon>
        <taxon>Oomycota</taxon>
        <taxon>Saprolegniomycetes</taxon>
        <taxon>Saprolegniales</taxon>
        <taxon>Verrucalvaceae</taxon>
        <taxon>Aphanomyces</taxon>
    </lineage>
</organism>
<evidence type="ECO:0000256" key="3">
    <source>
        <dbReference type="SAM" id="MobiDB-lite"/>
    </source>
</evidence>
<dbReference type="VEuPathDB" id="FungiDB:H257_05812"/>
<dbReference type="CDD" id="cd24164">
    <property type="entry name" value="RWDD3_C"/>
    <property type="match status" value="1"/>
</dbReference>
<dbReference type="GO" id="GO:0005737">
    <property type="term" value="C:cytoplasm"/>
    <property type="evidence" value="ECO:0007669"/>
    <property type="project" value="UniProtKB-SubCell"/>
</dbReference>
<dbReference type="PANTHER" id="PTHR15628:SF1">
    <property type="entry name" value="RWD DOMAIN-CONTAINING PROTEIN 3"/>
    <property type="match status" value="1"/>
</dbReference>
<protein>
    <submittedName>
        <fullName evidence="4">Uncharacterized protein</fullName>
    </submittedName>
</protein>
<proteinExistence type="predicted"/>
<reference evidence="4 5" key="1">
    <citation type="submission" date="2019-06" db="EMBL/GenBank/DDBJ databases">
        <title>Genomics analysis of Aphanomyces spp. identifies a new class of oomycete effector associated with host adaptation.</title>
        <authorList>
            <person name="Gaulin E."/>
        </authorList>
    </citation>
    <scope>NUCLEOTIDE SEQUENCE [LARGE SCALE GENOMIC DNA]</scope>
    <source>
        <strain evidence="4 5">E</strain>
    </source>
</reference>
<sequence length="183" mass="21140">MDVLALRLDHLKSRGTYVATIKTWLQETQVNGRLVSRGDLHLFVAEGPTEAIDALLVQFETEPVDTNARGERCIDKFYDVVGREPRESVLLKPGFTDMHLLNDTMLEKLVLEEWGVPKDWLTTARSTSRTKRFLAWKEQAKVARKQDRRRTAQVRDETKQKQREAKRQKTESAADSKKEDKTT</sequence>
<evidence type="ECO:0000256" key="2">
    <source>
        <dbReference type="ARBA" id="ARBA00022490"/>
    </source>
</evidence>
<feature type="region of interest" description="Disordered" evidence="3">
    <location>
        <begin position="140"/>
        <end position="183"/>
    </location>
</feature>
<dbReference type="GO" id="GO:1902073">
    <property type="term" value="P:positive regulation of hypoxia-inducible factor-1alpha signaling pathway"/>
    <property type="evidence" value="ECO:0007669"/>
    <property type="project" value="InterPro"/>
</dbReference>
<comment type="subcellular location">
    <subcellularLocation>
        <location evidence="1">Cytoplasm</location>
    </subcellularLocation>
</comment>
<accession>A0A6A5ABB2</accession>
<comment type="caution">
    <text evidence="4">The sequence shown here is derived from an EMBL/GenBank/DDBJ whole genome shotgun (WGS) entry which is preliminary data.</text>
</comment>
<keyword evidence="2" id="KW-0963">Cytoplasm</keyword>
<evidence type="ECO:0000313" key="5">
    <source>
        <dbReference type="Proteomes" id="UP000469452"/>
    </source>
</evidence>
<dbReference type="AlphaFoldDB" id="A0A6A5ABB2"/>
<dbReference type="PANTHER" id="PTHR15628">
    <property type="entry name" value="RWD DOMAIN-CONTAINING PROTEIN 3"/>
    <property type="match status" value="1"/>
</dbReference>
<dbReference type="InterPro" id="IPR038840">
    <property type="entry name" value="RWDD3"/>
</dbReference>
<gene>
    <name evidence="4" type="ORF">AaE_004160</name>
</gene>
<evidence type="ECO:0000256" key="1">
    <source>
        <dbReference type="ARBA" id="ARBA00004496"/>
    </source>
</evidence>